<feature type="signal peptide" evidence="1">
    <location>
        <begin position="1"/>
        <end position="22"/>
    </location>
</feature>
<dbReference type="PANTHER" id="PTHR40590:SF1">
    <property type="entry name" value="CYTOPLASMIC PROTEIN"/>
    <property type="match status" value="1"/>
</dbReference>
<name>A0A1N6FBU4_9SPHN</name>
<gene>
    <name evidence="2" type="ORF">SAMN02745824_2325</name>
</gene>
<sequence>MMKRLLHAFALLPLILGTAACATQTANPETAAATEPSAPAIAQLPEDADPALWVLKDEDTTIYMFGTVHILKPGMTWFDEAVKDAFDKSDELVIEMIEPDATKMVQIINDIAIDKSGTSLRDKLAPEDRANYEAALARLNLPPASFDPLDPWFASVSISLIPLMSNGYDVNSGVEKDLKAQAEMRNMKIIGLETPEQQLGFFDNLPEEVQIGFLNFTISTLDDVPAGMENMVAQWANANVDALAELMNAGLEDKILYDTLLADRNATWAEWVEQRMEQPGTLFMAVGAGHLAGESSLQQKLKAKGLKVKRLKY</sequence>
<organism evidence="2 3">
    <name type="scientific">Parasphingorhabdus marina DSM 22363</name>
    <dbReference type="NCBI Taxonomy" id="1123272"/>
    <lineage>
        <taxon>Bacteria</taxon>
        <taxon>Pseudomonadati</taxon>
        <taxon>Pseudomonadota</taxon>
        <taxon>Alphaproteobacteria</taxon>
        <taxon>Sphingomonadales</taxon>
        <taxon>Sphingomonadaceae</taxon>
        <taxon>Parasphingorhabdus</taxon>
    </lineage>
</organism>
<evidence type="ECO:0008006" key="4">
    <source>
        <dbReference type="Google" id="ProtNLM"/>
    </source>
</evidence>
<dbReference type="AlphaFoldDB" id="A0A1N6FBU4"/>
<evidence type="ECO:0000313" key="3">
    <source>
        <dbReference type="Proteomes" id="UP000185192"/>
    </source>
</evidence>
<dbReference type="RefSeq" id="WP_143182845.1">
    <property type="nucleotide sequence ID" value="NZ_FSQW01000002.1"/>
</dbReference>
<keyword evidence="1" id="KW-0732">Signal</keyword>
<dbReference type="STRING" id="1123272.SAMN02745824_2325"/>
<keyword evidence="3" id="KW-1185">Reference proteome</keyword>
<feature type="chain" id="PRO_5012771507" description="TraB family protein" evidence="1">
    <location>
        <begin position="23"/>
        <end position="313"/>
    </location>
</feature>
<dbReference type="Proteomes" id="UP000185192">
    <property type="component" value="Unassembled WGS sequence"/>
</dbReference>
<dbReference type="PROSITE" id="PS51257">
    <property type="entry name" value="PROKAR_LIPOPROTEIN"/>
    <property type="match status" value="1"/>
</dbReference>
<evidence type="ECO:0000313" key="2">
    <source>
        <dbReference type="EMBL" id="SIN92656.1"/>
    </source>
</evidence>
<protein>
    <recommendedName>
        <fullName evidence="4">TraB family protein</fullName>
    </recommendedName>
</protein>
<dbReference type="PANTHER" id="PTHR40590">
    <property type="entry name" value="CYTOPLASMIC PROTEIN-RELATED"/>
    <property type="match status" value="1"/>
</dbReference>
<dbReference type="InterPro" id="IPR047111">
    <property type="entry name" value="YbaP-like"/>
</dbReference>
<accession>A0A1N6FBU4</accession>
<dbReference type="CDD" id="cd14789">
    <property type="entry name" value="Tiki"/>
    <property type="match status" value="1"/>
</dbReference>
<dbReference type="OrthoDB" id="9806326at2"/>
<reference evidence="3" key="1">
    <citation type="submission" date="2016-11" db="EMBL/GenBank/DDBJ databases">
        <authorList>
            <person name="Varghese N."/>
            <person name="Submissions S."/>
        </authorList>
    </citation>
    <scope>NUCLEOTIDE SEQUENCE [LARGE SCALE GENOMIC DNA]</scope>
    <source>
        <strain evidence="3">DSM 22363</strain>
    </source>
</reference>
<evidence type="ECO:0000256" key="1">
    <source>
        <dbReference type="SAM" id="SignalP"/>
    </source>
</evidence>
<dbReference type="EMBL" id="FSQW01000002">
    <property type="protein sequence ID" value="SIN92656.1"/>
    <property type="molecule type" value="Genomic_DNA"/>
</dbReference>
<dbReference type="Pfam" id="PF01963">
    <property type="entry name" value="TraB_PrgY_gumN"/>
    <property type="match status" value="1"/>
</dbReference>
<proteinExistence type="predicted"/>
<dbReference type="InterPro" id="IPR002816">
    <property type="entry name" value="TraB/PrgY/GumN_fam"/>
</dbReference>